<evidence type="ECO:0000259" key="10">
    <source>
        <dbReference type="PROSITE" id="PS50893"/>
    </source>
</evidence>
<evidence type="ECO:0000256" key="5">
    <source>
        <dbReference type="ARBA" id="ARBA00022741"/>
    </source>
</evidence>
<dbReference type="Gene3D" id="3.40.50.300">
    <property type="entry name" value="P-loop containing nucleotide triphosphate hydrolases"/>
    <property type="match status" value="1"/>
</dbReference>
<dbReference type="GO" id="GO:0005524">
    <property type="term" value="F:ATP binding"/>
    <property type="evidence" value="ECO:0007669"/>
    <property type="project" value="UniProtKB-KW"/>
</dbReference>
<evidence type="ECO:0000256" key="6">
    <source>
        <dbReference type="ARBA" id="ARBA00022840"/>
    </source>
</evidence>
<feature type="transmembrane region" description="Helical" evidence="9">
    <location>
        <begin position="278"/>
        <end position="296"/>
    </location>
</feature>
<keyword evidence="8 9" id="KW-0472">Membrane</keyword>
<dbReference type="InterPro" id="IPR017871">
    <property type="entry name" value="ABC_transporter-like_CS"/>
</dbReference>
<dbReference type="Pfam" id="PF00664">
    <property type="entry name" value="ABC_membrane"/>
    <property type="match status" value="1"/>
</dbReference>
<feature type="transmembrane region" description="Helical" evidence="9">
    <location>
        <begin position="155"/>
        <end position="178"/>
    </location>
</feature>
<dbReference type="AlphaFoldDB" id="M9M462"/>
<accession>M9M462</accession>
<name>M9M462_PAEPP</name>
<dbReference type="SUPFAM" id="SSF90123">
    <property type="entry name" value="ABC transporter transmembrane region"/>
    <property type="match status" value="1"/>
</dbReference>
<gene>
    <name evidence="12" type="ORF">PPOP_3269</name>
</gene>
<evidence type="ECO:0000256" key="2">
    <source>
        <dbReference type="ARBA" id="ARBA00022448"/>
    </source>
</evidence>
<evidence type="ECO:0000256" key="9">
    <source>
        <dbReference type="SAM" id="Phobius"/>
    </source>
</evidence>
<protein>
    <submittedName>
        <fullName evidence="12">ATPase and permease component</fullName>
    </submittedName>
</protein>
<feature type="domain" description="ABC transporter" evidence="10">
    <location>
        <begin position="332"/>
        <end position="567"/>
    </location>
</feature>
<dbReference type="OrthoDB" id="9770415at2"/>
<dbReference type="Proteomes" id="UP000029453">
    <property type="component" value="Unassembled WGS sequence"/>
</dbReference>
<evidence type="ECO:0000313" key="12">
    <source>
        <dbReference type="EMBL" id="GAC43869.1"/>
    </source>
</evidence>
<comment type="subcellular location">
    <subcellularLocation>
        <location evidence="1">Cell membrane</location>
        <topology evidence="1">Multi-pass membrane protein</topology>
    </subcellularLocation>
</comment>
<dbReference type="FunFam" id="3.40.50.300:FF:000854">
    <property type="entry name" value="Multidrug ABC transporter ATP-binding protein"/>
    <property type="match status" value="1"/>
</dbReference>
<evidence type="ECO:0000256" key="8">
    <source>
        <dbReference type="ARBA" id="ARBA00023136"/>
    </source>
</evidence>
<dbReference type="InterPro" id="IPR036640">
    <property type="entry name" value="ABC1_TM_sf"/>
</dbReference>
<comment type="caution">
    <text evidence="12">The sequence shown here is derived from an EMBL/GenBank/DDBJ whole genome shotgun (WGS) entry which is preliminary data.</text>
</comment>
<keyword evidence="3" id="KW-1003">Cell membrane</keyword>
<dbReference type="Pfam" id="PF00005">
    <property type="entry name" value="ABC_tran"/>
    <property type="match status" value="1"/>
</dbReference>
<dbReference type="InterPro" id="IPR039421">
    <property type="entry name" value="Type_1_exporter"/>
</dbReference>
<keyword evidence="6" id="KW-0067">ATP-binding</keyword>
<dbReference type="PROSITE" id="PS50893">
    <property type="entry name" value="ABC_TRANSPORTER_2"/>
    <property type="match status" value="1"/>
</dbReference>
<dbReference type="GO" id="GO:0016887">
    <property type="term" value="F:ATP hydrolysis activity"/>
    <property type="evidence" value="ECO:0007669"/>
    <property type="project" value="InterPro"/>
</dbReference>
<keyword evidence="2" id="KW-0813">Transport</keyword>
<dbReference type="RefSeq" id="WP_006287599.1">
    <property type="nucleotide sequence ID" value="NZ_BALG01000266.1"/>
</dbReference>
<dbReference type="InterPro" id="IPR003593">
    <property type="entry name" value="AAA+_ATPase"/>
</dbReference>
<sequence>MMKLFRFLKPFRLPVAFVLGLVFFQSLAELYLPTLMSDIVDIGIVSGDTAYIWKIGGWMLLVAAGGTLCAVGSSYLSAKVASGFGRNLRRRLFTHVENFSLQEFDKIGTSSLITRTTNDITQVQQVLVMILRMMISAPMMCIGGIIMAVSKDAKLTLVLAVVIPVLALAIFAVAGKGIPLFKAMQKKLDKLNLVLRENLTGIRVIRSFNRINHEKQRFNEANGDLTSTALKVNRIMASMMPIMMITLNFSTVAIIWFGSIRIDNGNMQVGSLMAFIQYAMQIMFSVIMVSIIFVMIPRASASAARINEVLSMEPEILDAAEPKRAAGRRAHIQFDNVTFSYPGAEMPALSNISFETGPGEMTAIIGGTGAGKSTLISLIPRFYDIESGSIRVNGVDVREWEQEELREKIGLVPQKAVLFTGTVTDNIRYGKEDATDQEVEHAAEIAQATEFISHMPEGFDAPIAQGGSNVSGGQKQRLSIARALVRRPEIYIFDDSFSALDFKTDAKLRAALRPETGDAAVLLVAQRVSTVMDADRIIVLDEGRIAGIGTHRELMETCPVYREIVSSQLSEEEIA</sequence>
<feature type="domain" description="ABC transmembrane type-1" evidence="11">
    <location>
        <begin position="16"/>
        <end position="298"/>
    </location>
</feature>
<dbReference type="PROSITE" id="PS50929">
    <property type="entry name" value="ABC_TM1F"/>
    <property type="match status" value="1"/>
</dbReference>
<dbReference type="GO" id="GO:0005886">
    <property type="term" value="C:plasma membrane"/>
    <property type="evidence" value="ECO:0007669"/>
    <property type="project" value="UniProtKB-SubCell"/>
</dbReference>
<dbReference type="InterPro" id="IPR027417">
    <property type="entry name" value="P-loop_NTPase"/>
</dbReference>
<organism evidence="12 13">
    <name type="scientific">Paenibacillus popilliae ATCC 14706</name>
    <dbReference type="NCBI Taxonomy" id="1212764"/>
    <lineage>
        <taxon>Bacteria</taxon>
        <taxon>Bacillati</taxon>
        <taxon>Bacillota</taxon>
        <taxon>Bacilli</taxon>
        <taxon>Bacillales</taxon>
        <taxon>Paenibacillaceae</taxon>
        <taxon>Paenibacillus</taxon>
    </lineage>
</organism>
<evidence type="ECO:0000256" key="1">
    <source>
        <dbReference type="ARBA" id="ARBA00004651"/>
    </source>
</evidence>
<dbReference type="Gene3D" id="1.20.1560.10">
    <property type="entry name" value="ABC transporter type 1, transmembrane domain"/>
    <property type="match status" value="1"/>
</dbReference>
<dbReference type="GO" id="GO:0015421">
    <property type="term" value="F:ABC-type oligopeptide transporter activity"/>
    <property type="evidence" value="ECO:0007669"/>
    <property type="project" value="TreeGrafter"/>
</dbReference>
<dbReference type="SMART" id="SM00382">
    <property type="entry name" value="AAA"/>
    <property type="match status" value="1"/>
</dbReference>
<feature type="transmembrane region" description="Helical" evidence="9">
    <location>
        <begin position="126"/>
        <end position="149"/>
    </location>
</feature>
<evidence type="ECO:0000256" key="7">
    <source>
        <dbReference type="ARBA" id="ARBA00022989"/>
    </source>
</evidence>
<proteinExistence type="predicted"/>
<feature type="transmembrane region" description="Helical" evidence="9">
    <location>
        <begin position="52"/>
        <end position="76"/>
    </location>
</feature>
<evidence type="ECO:0000259" key="11">
    <source>
        <dbReference type="PROSITE" id="PS50929"/>
    </source>
</evidence>
<reference evidence="12 13" key="1">
    <citation type="submission" date="2012-10" db="EMBL/GenBank/DDBJ databases">
        <title>Draft Genome Sequence of Paenibacillus popilliae ATCC 14706T.</title>
        <authorList>
            <person name="Iiyama K."/>
            <person name="Mori K."/>
            <person name="Mon H."/>
            <person name="Chieda Y."/>
            <person name="Lee J.M."/>
            <person name="Kusakabe T."/>
            <person name="Tashiro K."/>
            <person name="Asano S."/>
            <person name="Yasunaga-Aoki C."/>
            <person name="Shimizu S."/>
        </authorList>
    </citation>
    <scope>NUCLEOTIDE SEQUENCE [LARGE SCALE GENOMIC DNA]</scope>
    <source>
        <strain evidence="12 13">ATCC 14706</strain>
    </source>
</reference>
<dbReference type="EMBL" id="BALG01000266">
    <property type="protein sequence ID" value="GAC43869.1"/>
    <property type="molecule type" value="Genomic_DNA"/>
</dbReference>
<keyword evidence="13" id="KW-1185">Reference proteome</keyword>
<dbReference type="CDD" id="cd18548">
    <property type="entry name" value="ABC_6TM_Tm287_like"/>
    <property type="match status" value="1"/>
</dbReference>
<keyword evidence="7 9" id="KW-1133">Transmembrane helix</keyword>
<dbReference type="PROSITE" id="PS00211">
    <property type="entry name" value="ABC_TRANSPORTER_1"/>
    <property type="match status" value="1"/>
</dbReference>
<dbReference type="FunFam" id="1.20.1560.10:FF:000040">
    <property type="entry name" value="Multidrug ABC transporter ATP-binding protein"/>
    <property type="match status" value="1"/>
</dbReference>
<evidence type="ECO:0000256" key="4">
    <source>
        <dbReference type="ARBA" id="ARBA00022692"/>
    </source>
</evidence>
<feature type="transmembrane region" description="Helical" evidence="9">
    <location>
        <begin position="235"/>
        <end position="258"/>
    </location>
</feature>
<dbReference type="SUPFAM" id="SSF52540">
    <property type="entry name" value="P-loop containing nucleoside triphosphate hydrolases"/>
    <property type="match status" value="1"/>
</dbReference>
<dbReference type="InterPro" id="IPR003439">
    <property type="entry name" value="ABC_transporter-like_ATP-bd"/>
</dbReference>
<dbReference type="InterPro" id="IPR011527">
    <property type="entry name" value="ABC1_TM_dom"/>
</dbReference>
<keyword evidence="5" id="KW-0547">Nucleotide-binding</keyword>
<dbReference type="PANTHER" id="PTHR43394">
    <property type="entry name" value="ATP-DEPENDENT PERMEASE MDL1, MITOCHONDRIAL"/>
    <property type="match status" value="1"/>
</dbReference>
<evidence type="ECO:0000313" key="13">
    <source>
        <dbReference type="Proteomes" id="UP000029453"/>
    </source>
</evidence>
<dbReference type="PANTHER" id="PTHR43394:SF1">
    <property type="entry name" value="ATP-BINDING CASSETTE SUB-FAMILY B MEMBER 10, MITOCHONDRIAL"/>
    <property type="match status" value="1"/>
</dbReference>
<evidence type="ECO:0000256" key="3">
    <source>
        <dbReference type="ARBA" id="ARBA00022475"/>
    </source>
</evidence>
<keyword evidence="4 9" id="KW-0812">Transmembrane</keyword>